<name>A0A1M4Y2Q9_9FLAO</name>
<dbReference type="AlphaFoldDB" id="A0A1M4Y2Q9"/>
<dbReference type="EMBL" id="FQUX01000002">
    <property type="protein sequence ID" value="SHF00117.1"/>
    <property type="molecule type" value="Genomic_DNA"/>
</dbReference>
<gene>
    <name evidence="1" type="ORF">SAMN03080594_102296</name>
</gene>
<accession>A0A1M4Y2Q9</accession>
<dbReference type="OrthoDB" id="1452248at2"/>
<organism evidence="1 2">
    <name type="scientific">Arenibacter palladensis</name>
    <dbReference type="NCBI Taxonomy" id="237373"/>
    <lineage>
        <taxon>Bacteria</taxon>
        <taxon>Pseudomonadati</taxon>
        <taxon>Bacteroidota</taxon>
        <taxon>Flavobacteriia</taxon>
        <taxon>Flavobacteriales</taxon>
        <taxon>Flavobacteriaceae</taxon>
        <taxon>Arenibacter</taxon>
    </lineage>
</organism>
<reference evidence="2" key="1">
    <citation type="submission" date="2016-11" db="EMBL/GenBank/DDBJ databases">
        <authorList>
            <person name="Varghese N."/>
            <person name="Submissions S."/>
        </authorList>
    </citation>
    <scope>NUCLEOTIDE SEQUENCE [LARGE SCALE GENOMIC DNA]</scope>
    <source>
        <strain evidence="2">DSM 17539</strain>
    </source>
</reference>
<evidence type="ECO:0000313" key="1">
    <source>
        <dbReference type="EMBL" id="SHF00117.1"/>
    </source>
</evidence>
<dbReference type="RefSeq" id="WP_143153145.1">
    <property type="nucleotide sequence ID" value="NZ_FQUX01000002.1"/>
</dbReference>
<sequence length="102" mass="12148">MENENSNFIQYTKHYKAISFNVNYCFRNNDLRELYFTVQTLESLAGNKSVGDFMYGKIDKDFKLGIGIKEFQIIMSKELHERMGLLYDEIKNEYVQFINTHL</sequence>
<keyword evidence="2" id="KW-1185">Reference proteome</keyword>
<proteinExistence type="predicted"/>
<dbReference type="Proteomes" id="UP000184406">
    <property type="component" value="Unassembled WGS sequence"/>
</dbReference>
<protein>
    <submittedName>
        <fullName evidence="1">Uncharacterized protein</fullName>
    </submittedName>
</protein>
<evidence type="ECO:0000313" key="2">
    <source>
        <dbReference type="Proteomes" id="UP000184406"/>
    </source>
</evidence>